<organism evidence="5 6">
    <name type="scientific">Micavibrio aeruginosavorus</name>
    <dbReference type="NCBI Taxonomy" id="349221"/>
    <lineage>
        <taxon>Bacteria</taxon>
        <taxon>Pseudomonadati</taxon>
        <taxon>Bdellovibrionota</taxon>
        <taxon>Bdellovibrionia</taxon>
        <taxon>Bdellovibrionales</taxon>
        <taxon>Pseudobdellovibrionaceae</taxon>
        <taxon>Micavibrio</taxon>
    </lineage>
</organism>
<dbReference type="Pfam" id="PF01734">
    <property type="entry name" value="Patatin"/>
    <property type="match status" value="1"/>
</dbReference>
<dbReference type="InterPro" id="IPR016035">
    <property type="entry name" value="Acyl_Trfase/lysoPLipase"/>
</dbReference>
<evidence type="ECO:0000313" key="5">
    <source>
        <dbReference type="EMBL" id="PZQ45310.1"/>
    </source>
</evidence>
<feature type="signal peptide" evidence="3">
    <location>
        <begin position="1"/>
        <end position="17"/>
    </location>
</feature>
<keyword evidence="2" id="KW-0442">Lipid degradation</keyword>
<evidence type="ECO:0000256" key="2">
    <source>
        <dbReference type="PROSITE-ProRule" id="PRU01161"/>
    </source>
</evidence>
<feature type="short sequence motif" description="GXSXG" evidence="2">
    <location>
        <begin position="119"/>
        <end position="123"/>
    </location>
</feature>
<feature type="chain" id="PRO_5015930589" evidence="3">
    <location>
        <begin position="18"/>
        <end position="417"/>
    </location>
</feature>
<comment type="caution">
    <text evidence="5">The sequence shown here is derived from an EMBL/GenBank/DDBJ whole genome shotgun (WGS) entry which is preliminary data.</text>
</comment>
<sequence length="417" mass="45721">MISKNIFIVFLSLTLGACGTVPLHSAVPKDKVSQTVVEGYSANIRSWGDQAPENLDDVVAKRITQYKAAHQAEFEATGHYPPMEYLALSGGGNDGAFGAGLLNGWTKSGTRPQFAIVTGVSTGALIAPFAFLGSDYDDELKELYTTLKSENIFIAGFSTILDGITGGLALTDNGPLFKKIEESVTKEMFDKIAAEHRKGRRLLIATTNVEAQRSVIWDMGSIANSGRPDALKLFHKIMLASSAIPGAFAPVFIDVTVDGKEYSEIHSDGGVTAQVFLYPLQSTSTESRIFKESGIERKLFVVRNTKITPEYKELDPGLLSLSERSVETLIKYQGVGDLYRLYVGAKRDGIDYNLIQVPETFQVVSKEMFDPEYMGQIFKLGYDMGVNGVQWTKSPPYVEYTDDNVTTKDIKTPMPAQ</sequence>
<feature type="active site" description="Proton acceptor" evidence="2">
    <location>
        <position position="268"/>
    </location>
</feature>
<dbReference type="SUPFAM" id="SSF52151">
    <property type="entry name" value="FabD/lysophospholipase-like"/>
    <property type="match status" value="1"/>
</dbReference>
<feature type="active site" description="Nucleophile" evidence="2">
    <location>
        <position position="121"/>
    </location>
</feature>
<dbReference type="Proteomes" id="UP000249417">
    <property type="component" value="Unassembled WGS sequence"/>
</dbReference>
<keyword evidence="3" id="KW-0732">Signal</keyword>
<gene>
    <name evidence="5" type="ORF">DI551_07760</name>
</gene>
<feature type="domain" description="PNPLA" evidence="4">
    <location>
        <begin position="86"/>
        <end position="281"/>
    </location>
</feature>
<keyword evidence="2" id="KW-0378">Hydrolase</keyword>
<accession>A0A2W5Q1U4</accession>
<dbReference type="EMBL" id="QFQB01000054">
    <property type="protein sequence ID" value="PZQ45310.1"/>
    <property type="molecule type" value="Genomic_DNA"/>
</dbReference>
<evidence type="ECO:0000259" key="4">
    <source>
        <dbReference type="PROSITE" id="PS51635"/>
    </source>
</evidence>
<dbReference type="Gene3D" id="3.40.1090.10">
    <property type="entry name" value="Cytosolic phospholipase A2 catalytic domain"/>
    <property type="match status" value="1"/>
</dbReference>
<proteinExistence type="predicted"/>
<feature type="short sequence motif" description="GXGXXG" evidence="2">
    <location>
        <begin position="90"/>
        <end position="95"/>
    </location>
</feature>
<name>A0A2W5Q1U4_9BACT</name>
<reference evidence="5 6" key="1">
    <citation type="submission" date="2017-08" db="EMBL/GenBank/DDBJ databases">
        <title>Infants hospitalized years apart are colonized by the same room-sourced microbial strains.</title>
        <authorList>
            <person name="Brooks B."/>
            <person name="Olm M.R."/>
            <person name="Firek B.A."/>
            <person name="Baker R."/>
            <person name="Thomas B.C."/>
            <person name="Morowitz M.J."/>
            <person name="Banfield J.F."/>
        </authorList>
    </citation>
    <scope>NUCLEOTIDE SEQUENCE [LARGE SCALE GENOMIC DNA]</scope>
    <source>
        <strain evidence="5">S2_005_002_R2_29</strain>
    </source>
</reference>
<dbReference type="GO" id="GO:0016042">
    <property type="term" value="P:lipid catabolic process"/>
    <property type="evidence" value="ECO:0007669"/>
    <property type="project" value="UniProtKB-UniRule"/>
</dbReference>
<dbReference type="PROSITE" id="PS51635">
    <property type="entry name" value="PNPLA"/>
    <property type="match status" value="1"/>
</dbReference>
<protein>
    <submittedName>
        <fullName evidence="5">Patatin</fullName>
    </submittedName>
</protein>
<dbReference type="PROSITE" id="PS51257">
    <property type="entry name" value="PROKAR_LIPOPROTEIN"/>
    <property type="match status" value="1"/>
</dbReference>
<evidence type="ECO:0000256" key="1">
    <source>
        <dbReference type="ARBA" id="ARBA00023098"/>
    </source>
</evidence>
<dbReference type="GO" id="GO:0016787">
    <property type="term" value="F:hydrolase activity"/>
    <property type="evidence" value="ECO:0007669"/>
    <property type="project" value="UniProtKB-UniRule"/>
</dbReference>
<feature type="short sequence motif" description="DGA/G" evidence="2">
    <location>
        <begin position="268"/>
        <end position="270"/>
    </location>
</feature>
<dbReference type="AlphaFoldDB" id="A0A2W5Q1U4"/>
<evidence type="ECO:0000313" key="6">
    <source>
        <dbReference type="Proteomes" id="UP000249417"/>
    </source>
</evidence>
<evidence type="ECO:0000256" key="3">
    <source>
        <dbReference type="SAM" id="SignalP"/>
    </source>
</evidence>
<dbReference type="InterPro" id="IPR002641">
    <property type="entry name" value="PNPLA_dom"/>
</dbReference>
<keyword evidence="1 2" id="KW-0443">Lipid metabolism</keyword>